<evidence type="ECO:0000313" key="2">
    <source>
        <dbReference type="Proteomes" id="UP001341840"/>
    </source>
</evidence>
<accession>A0ABU6RHI8</accession>
<dbReference type="EMBL" id="JASCZI010030519">
    <property type="protein sequence ID" value="MED6123319.1"/>
    <property type="molecule type" value="Genomic_DNA"/>
</dbReference>
<proteinExistence type="predicted"/>
<dbReference type="Proteomes" id="UP001341840">
    <property type="component" value="Unassembled WGS sequence"/>
</dbReference>
<sequence length="151" mass="16618">MSYYSLPVIIRQMDLAIARSAVAAAASTSAPVTGNLLEKYAALPVPVFGIWEIPVQHRIHFPVGPLHASSTPLRRVHALGCDIVLCSLSYRRPNTTLHGSKDVVSSWICMGVTLIYVGCRRPNNPLHISGFGTGYGNRPSYLRDDYNFYKS</sequence>
<protein>
    <submittedName>
        <fullName evidence="1">Uncharacterized protein</fullName>
    </submittedName>
</protein>
<keyword evidence="2" id="KW-1185">Reference proteome</keyword>
<organism evidence="1 2">
    <name type="scientific">Stylosanthes scabra</name>
    <dbReference type="NCBI Taxonomy" id="79078"/>
    <lineage>
        <taxon>Eukaryota</taxon>
        <taxon>Viridiplantae</taxon>
        <taxon>Streptophyta</taxon>
        <taxon>Embryophyta</taxon>
        <taxon>Tracheophyta</taxon>
        <taxon>Spermatophyta</taxon>
        <taxon>Magnoliopsida</taxon>
        <taxon>eudicotyledons</taxon>
        <taxon>Gunneridae</taxon>
        <taxon>Pentapetalae</taxon>
        <taxon>rosids</taxon>
        <taxon>fabids</taxon>
        <taxon>Fabales</taxon>
        <taxon>Fabaceae</taxon>
        <taxon>Papilionoideae</taxon>
        <taxon>50 kb inversion clade</taxon>
        <taxon>dalbergioids sensu lato</taxon>
        <taxon>Dalbergieae</taxon>
        <taxon>Pterocarpus clade</taxon>
        <taxon>Stylosanthes</taxon>
    </lineage>
</organism>
<name>A0ABU6RHI8_9FABA</name>
<gene>
    <name evidence="1" type="ORF">PIB30_047973</name>
</gene>
<evidence type="ECO:0000313" key="1">
    <source>
        <dbReference type="EMBL" id="MED6123319.1"/>
    </source>
</evidence>
<comment type="caution">
    <text evidence="1">The sequence shown here is derived from an EMBL/GenBank/DDBJ whole genome shotgun (WGS) entry which is preliminary data.</text>
</comment>
<reference evidence="1 2" key="1">
    <citation type="journal article" date="2023" name="Plants (Basel)">
        <title>Bridging the Gap: Combining Genomics and Transcriptomics Approaches to Understand Stylosanthes scabra, an Orphan Legume from the Brazilian Caatinga.</title>
        <authorList>
            <person name="Ferreira-Neto J.R.C."/>
            <person name="da Silva M.D."/>
            <person name="Binneck E."/>
            <person name="de Melo N.F."/>
            <person name="da Silva R.H."/>
            <person name="de Melo A.L.T.M."/>
            <person name="Pandolfi V."/>
            <person name="Bustamante F.O."/>
            <person name="Brasileiro-Vidal A.C."/>
            <person name="Benko-Iseppon A.M."/>
        </authorList>
    </citation>
    <scope>NUCLEOTIDE SEQUENCE [LARGE SCALE GENOMIC DNA]</scope>
    <source>
        <tissue evidence="1">Leaves</tissue>
    </source>
</reference>